<protein>
    <recommendedName>
        <fullName evidence="4">Adhesin domain-containing protein</fullName>
    </recommendedName>
</protein>
<keyword evidence="1" id="KW-0732">Signal</keyword>
<keyword evidence="3" id="KW-1185">Reference proteome</keyword>
<dbReference type="EMBL" id="BSPO01000002">
    <property type="protein sequence ID" value="GLS82910.1"/>
    <property type="molecule type" value="Genomic_DNA"/>
</dbReference>
<proteinExistence type="predicted"/>
<evidence type="ECO:0000313" key="3">
    <source>
        <dbReference type="Proteomes" id="UP001157439"/>
    </source>
</evidence>
<evidence type="ECO:0000313" key="2">
    <source>
        <dbReference type="EMBL" id="GLS82910.1"/>
    </source>
</evidence>
<evidence type="ECO:0000256" key="1">
    <source>
        <dbReference type="SAM" id="SignalP"/>
    </source>
</evidence>
<sequence length="208" mass="22756">MNIPVLLTSLLLLSTSVTAQDARRFQQTIEPHGDTIELQISVGQLQVLASDDDKVHLDVMVEADPESDGWRLFASTPDLSDLELTSKTHKQRLLLELNKQKDIKQQWTLYLPKSQSLTVEMGVGEAEIGGVVDDLRVDLGVGTVRVDAEHSDYSELDLVAGVGDVRVDRAFPGTSSRHMVGEEFSYQGQGDSIVSVKVGVGSVRVEAR</sequence>
<comment type="caution">
    <text evidence="2">The sequence shown here is derived from an EMBL/GenBank/DDBJ whole genome shotgun (WGS) entry which is preliminary data.</text>
</comment>
<dbReference type="AlphaFoldDB" id="A0AA37WXS2"/>
<dbReference type="Proteomes" id="UP001157439">
    <property type="component" value="Unassembled WGS sequence"/>
</dbReference>
<accession>A0AA37WXS2</accession>
<name>A0AA37WXS2_9GAMM</name>
<feature type="signal peptide" evidence="1">
    <location>
        <begin position="1"/>
        <end position="19"/>
    </location>
</feature>
<feature type="chain" id="PRO_5041353425" description="Adhesin domain-containing protein" evidence="1">
    <location>
        <begin position="20"/>
        <end position="208"/>
    </location>
</feature>
<organism evidence="2 3">
    <name type="scientific">Paraferrimonas haliotis</name>
    <dbReference type="NCBI Taxonomy" id="2013866"/>
    <lineage>
        <taxon>Bacteria</taxon>
        <taxon>Pseudomonadati</taxon>
        <taxon>Pseudomonadota</taxon>
        <taxon>Gammaproteobacteria</taxon>
        <taxon>Alteromonadales</taxon>
        <taxon>Ferrimonadaceae</taxon>
        <taxon>Paraferrimonas</taxon>
    </lineage>
</organism>
<reference evidence="2 3" key="1">
    <citation type="journal article" date="2014" name="Int. J. Syst. Evol. Microbiol.">
        <title>Complete genome sequence of Corynebacterium casei LMG S-19264T (=DSM 44701T), isolated from a smear-ripened cheese.</title>
        <authorList>
            <consortium name="US DOE Joint Genome Institute (JGI-PGF)"/>
            <person name="Walter F."/>
            <person name="Albersmeier A."/>
            <person name="Kalinowski J."/>
            <person name="Ruckert C."/>
        </authorList>
    </citation>
    <scope>NUCLEOTIDE SEQUENCE [LARGE SCALE GENOMIC DNA]</scope>
    <source>
        <strain evidence="2 3">NBRC 112785</strain>
    </source>
</reference>
<evidence type="ECO:0008006" key="4">
    <source>
        <dbReference type="Google" id="ProtNLM"/>
    </source>
</evidence>
<dbReference type="RefSeq" id="WP_095497509.1">
    <property type="nucleotide sequence ID" value="NZ_BSPO01000002.1"/>
</dbReference>
<gene>
    <name evidence="2" type="ORF">GCM10007894_08870</name>
</gene>